<name>A0A1I4PQC8_9BACI</name>
<keyword evidence="6 10" id="KW-0812">Transmembrane</keyword>
<dbReference type="Pfam" id="PF03748">
    <property type="entry name" value="FliL"/>
    <property type="match status" value="1"/>
</dbReference>
<keyword evidence="5 10" id="KW-0145">Chemotaxis</keyword>
<keyword evidence="11" id="KW-0282">Flagellum</keyword>
<keyword evidence="11" id="KW-0966">Cell projection</keyword>
<proteinExistence type="inferred from homology"/>
<evidence type="ECO:0000256" key="2">
    <source>
        <dbReference type="ARBA" id="ARBA00004162"/>
    </source>
</evidence>
<evidence type="ECO:0000256" key="10">
    <source>
        <dbReference type="RuleBase" id="RU364125"/>
    </source>
</evidence>
<dbReference type="PANTHER" id="PTHR35091:SF2">
    <property type="entry name" value="FLAGELLAR PROTEIN FLIL"/>
    <property type="match status" value="1"/>
</dbReference>
<dbReference type="InterPro" id="IPR005503">
    <property type="entry name" value="FliL"/>
</dbReference>
<keyword evidence="11" id="KW-0969">Cilium</keyword>
<evidence type="ECO:0000313" key="11">
    <source>
        <dbReference type="EMBL" id="SFM29968.1"/>
    </source>
</evidence>
<keyword evidence="9 10" id="KW-0472">Membrane</keyword>
<keyword evidence="7 10" id="KW-0283">Flagellar rotation</keyword>
<evidence type="ECO:0000256" key="8">
    <source>
        <dbReference type="ARBA" id="ARBA00022989"/>
    </source>
</evidence>
<dbReference type="OrthoDB" id="2381796at2"/>
<evidence type="ECO:0000256" key="5">
    <source>
        <dbReference type="ARBA" id="ARBA00022500"/>
    </source>
</evidence>
<keyword evidence="4 10" id="KW-1003">Cell membrane</keyword>
<dbReference type="PANTHER" id="PTHR35091">
    <property type="entry name" value="FLAGELLAR PROTEIN FLIL"/>
    <property type="match status" value="1"/>
</dbReference>
<evidence type="ECO:0000256" key="6">
    <source>
        <dbReference type="ARBA" id="ARBA00022692"/>
    </source>
</evidence>
<dbReference type="RefSeq" id="WP_090928102.1">
    <property type="nucleotide sequence ID" value="NZ_FOTY01000030.1"/>
</dbReference>
<sequence length="143" mass="16578">MFQNRLVNIMLIIIISLTLVGVVAFVLFNYFSSSTEAGAEPTIDEIINNSWETEEMTTNLKNGDIFRGRFRVHVETKSGAEELQKRDFQIKNIIIHELADRNPEELQSKEGLKELEDTLRSDINSIMEDRKVVRVYTTQRMIQ</sequence>
<comment type="similarity">
    <text evidence="3 10">Belongs to the FliL family.</text>
</comment>
<evidence type="ECO:0000256" key="9">
    <source>
        <dbReference type="ARBA" id="ARBA00023136"/>
    </source>
</evidence>
<comment type="function">
    <text evidence="1 10">Controls the rotational direction of flagella during chemotaxis.</text>
</comment>
<dbReference type="GO" id="GO:0006935">
    <property type="term" value="P:chemotaxis"/>
    <property type="evidence" value="ECO:0007669"/>
    <property type="project" value="UniProtKB-KW"/>
</dbReference>
<keyword evidence="8 10" id="KW-1133">Transmembrane helix</keyword>
<evidence type="ECO:0000313" key="12">
    <source>
        <dbReference type="Proteomes" id="UP000199668"/>
    </source>
</evidence>
<reference evidence="11 12" key="1">
    <citation type="submission" date="2016-10" db="EMBL/GenBank/DDBJ databases">
        <authorList>
            <person name="de Groot N.N."/>
        </authorList>
    </citation>
    <scope>NUCLEOTIDE SEQUENCE [LARGE SCALE GENOMIC DNA]</scope>
    <source>
        <strain evidence="11 12">CGMCC 1.6134</strain>
    </source>
</reference>
<evidence type="ECO:0000256" key="4">
    <source>
        <dbReference type="ARBA" id="ARBA00022475"/>
    </source>
</evidence>
<dbReference type="NCBIfam" id="NF005826">
    <property type="entry name" value="PRK07718.1"/>
    <property type="match status" value="1"/>
</dbReference>
<comment type="subcellular location">
    <subcellularLocation>
        <location evidence="2">Cell membrane</location>
        <topology evidence="2">Single-pass membrane protein</topology>
    </subcellularLocation>
</comment>
<gene>
    <name evidence="11" type="ORF">SAMN04488054_13016</name>
</gene>
<evidence type="ECO:0000256" key="3">
    <source>
        <dbReference type="ARBA" id="ARBA00008281"/>
    </source>
</evidence>
<evidence type="ECO:0000256" key="1">
    <source>
        <dbReference type="ARBA" id="ARBA00002254"/>
    </source>
</evidence>
<evidence type="ECO:0000256" key="7">
    <source>
        <dbReference type="ARBA" id="ARBA00022779"/>
    </source>
</evidence>
<feature type="transmembrane region" description="Helical" evidence="10">
    <location>
        <begin position="6"/>
        <end position="28"/>
    </location>
</feature>
<protein>
    <recommendedName>
        <fullName evidence="10">Flagellar protein FliL</fullName>
    </recommendedName>
</protein>
<dbReference type="AlphaFoldDB" id="A0A1I4PQC8"/>
<dbReference type="Proteomes" id="UP000199668">
    <property type="component" value="Unassembled WGS sequence"/>
</dbReference>
<keyword evidence="12" id="KW-1185">Reference proteome</keyword>
<accession>A0A1I4PQC8</accession>
<dbReference type="STRING" id="266892.SAMN04488054_13016"/>
<organism evidence="11 12">
    <name type="scientific">Salibacterium qingdaonense</name>
    <dbReference type="NCBI Taxonomy" id="266892"/>
    <lineage>
        <taxon>Bacteria</taxon>
        <taxon>Bacillati</taxon>
        <taxon>Bacillota</taxon>
        <taxon>Bacilli</taxon>
        <taxon>Bacillales</taxon>
        <taxon>Bacillaceae</taxon>
    </lineage>
</organism>
<dbReference type="EMBL" id="FOTY01000030">
    <property type="protein sequence ID" value="SFM29968.1"/>
    <property type="molecule type" value="Genomic_DNA"/>
</dbReference>
<dbReference type="GO" id="GO:0005886">
    <property type="term" value="C:plasma membrane"/>
    <property type="evidence" value="ECO:0007669"/>
    <property type="project" value="UniProtKB-SubCell"/>
</dbReference>
<dbReference type="GO" id="GO:0009425">
    <property type="term" value="C:bacterial-type flagellum basal body"/>
    <property type="evidence" value="ECO:0007669"/>
    <property type="project" value="InterPro"/>
</dbReference>
<dbReference type="GO" id="GO:0071978">
    <property type="term" value="P:bacterial-type flagellum-dependent swarming motility"/>
    <property type="evidence" value="ECO:0007669"/>
    <property type="project" value="TreeGrafter"/>
</dbReference>